<dbReference type="RefSeq" id="WP_015160669.1">
    <property type="nucleotide sequence ID" value="NC_019697.1"/>
</dbReference>
<keyword evidence="4 6" id="KW-0808">Transferase</keyword>
<dbReference type="GO" id="GO:0016279">
    <property type="term" value="F:protein-lysine N-methyltransferase activity"/>
    <property type="evidence" value="ECO:0007669"/>
    <property type="project" value="RHEA"/>
</dbReference>
<dbReference type="KEGG" id="cmp:Cha6605_3554"/>
<feature type="binding site" evidence="6">
    <location>
        <position position="231"/>
    </location>
    <ligand>
        <name>S-adenosyl-L-methionine</name>
        <dbReference type="ChEBI" id="CHEBI:59789"/>
    </ligand>
</feature>
<dbReference type="NCBIfam" id="TIGR00406">
    <property type="entry name" value="prmA"/>
    <property type="match status" value="1"/>
</dbReference>
<evidence type="ECO:0000256" key="6">
    <source>
        <dbReference type="HAMAP-Rule" id="MF_00735"/>
    </source>
</evidence>
<evidence type="ECO:0000256" key="3">
    <source>
        <dbReference type="ARBA" id="ARBA00022603"/>
    </source>
</evidence>
<dbReference type="PIRSF" id="PIRSF000401">
    <property type="entry name" value="RPL11_MTase"/>
    <property type="match status" value="1"/>
</dbReference>
<dbReference type="InterPro" id="IPR050078">
    <property type="entry name" value="Ribosomal_L11_MeTrfase_PrmA"/>
</dbReference>
<dbReference type="AlphaFoldDB" id="K9UIQ5"/>
<name>K9UIQ5_CHAP6</name>
<evidence type="ECO:0000313" key="7">
    <source>
        <dbReference type="EMBL" id="AFY94543.1"/>
    </source>
</evidence>
<dbReference type="HOGENOM" id="CLU_049382_0_1_3"/>
<feature type="binding site" evidence="6">
    <location>
        <position position="139"/>
    </location>
    <ligand>
        <name>S-adenosyl-L-methionine</name>
        <dbReference type="ChEBI" id="CHEBI:59789"/>
    </ligand>
</feature>
<sequence length="295" mass="32423">MSNSWWEIKIDCTADLEENIFWRLSEFGCKGMSTQQQGKEILISAYIPQTQVKLLEISDLSLQLEDDANEIGSPLPVTRCNLIDEEDWSSSWKQHWQPQPIGDRLLINPAWLEVPKETDRIILQLDPGVAFGTGTHATTQLCLEALEMRLQPGTASTIADLGCGSGILSTAAFLLGAKQIYAVDNDPLAVKATGENRDLNGIPAPNLVVELGSIEHLRAMLPEPVDGFVCNILADVIIQLAPSMSALVKPKGWAILSGVLSSQVADVSHVLEQHGWTVGTVWNRLEWSCINLKYK</sequence>
<dbReference type="InterPro" id="IPR004498">
    <property type="entry name" value="Ribosomal_PrmA_MeTrfase"/>
</dbReference>
<organism evidence="7 8">
    <name type="scientific">Chamaesiphon minutus (strain ATCC 27169 / PCC 6605)</name>
    <dbReference type="NCBI Taxonomy" id="1173020"/>
    <lineage>
        <taxon>Bacteria</taxon>
        <taxon>Bacillati</taxon>
        <taxon>Cyanobacteriota</taxon>
        <taxon>Cyanophyceae</taxon>
        <taxon>Gomontiellales</taxon>
        <taxon>Chamaesiphonaceae</taxon>
        <taxon>Chamaesiphon</taxon>
    </lineage>
</organism>
<dbReference type="Gene3D" id="3.40.50.150">
    <property type="entry name" value="Vaccinia Virus protein VP39"/>
    <property type="match status" value="1"/>
</dbReference>
<comment type="catalytic activity">
    <reaction evidence="6">
        <text>L-lysyl-[protein] + 3 S-adenosyl-L-methionine = N(6),N(6),N(6)-trimethyl-L-lysyl-[protein] + 3 S-adenosyl-L-homocysteine + 3 H(+)</text>
        <dbReference type="Rhea" id="RHEA:54192"/>
        <dbReference type="Rhea" id="RHEA-COMP:9752"/>
        <dbReference type="Rhea" id="RHEA-COMP:13826"/>
        <dbReference type="ChEBI" id="CHEBI:15378"/>
        <dbReference type="ChEBI" id="CHEBI:29969"/>
        <dbReference type="ChEBI" id="CHEBI:57856"/>
        <dbReference type="ChEBI" id="CHEBI:59789"/>
        <dbReference type="ChEBI" id="CHEBI:61961"/>
    </reaction>
</comment>
<keyword evidence="7" id="KW-0687">Ribonucleoprotein</keyword>
<comment type="subcellular location">
    <subcellularLocation>
        <location evidence="6">Cytoplasm</location>
    </subcellularLocation>
</comment>
<dbReference type="GO" id="GO:0005840">
    <property type="term" value="C:ribosome"/>
    <property type="evidence" value="ECO:0007669"/>
    <property type="project" value="UniProtKB-KW"/>
</dbReference>
<evidence type="ECO:0000313" key="8">
    <source>
        <dbReference type="Proteomes" id="UP000010366"/>
    </source>
</evidence>
<accession>K9UIQ5</accession>
<comment type="function">
    <text evidence="6">Methylates ribosomal protein L11.</text>
</comment>
<comment type="similarity">
    <text evidence="1 6">Belongs to the methyltransferase superfamily. PrmA family.</text>
</comment>
<evidence type="ECO:0000256" key="1">
    <source>
        <dbReference type="ARBA" id="ARBA00009741"/>
    </source>
</evidence>
<dbReference type="PANTHER" id="PTHR43648">
    <property type="entry name" value="ELECTRON TRANSFER FLAVOPROTEIN BETA SUBUNIT LYSINE METHYLTRANSFERASE"/>
    <property type="match status" value="1"/>
</dbReference>
<reference evidence="7 8" key="1">
    <citation type="submission" date="2012-05" db="EMBL/GenBank/DDBJ databases">
        <title>Finished chromosome of genome of Chamaesiphon sp. PCC 6605.</title>
        <authorList>
            <consortium name="US DOE Joint Genome Institute"/>
            <person name="Gugger M."/>
            <person name="Coursin T."/>
            <person name="Rippka R."/>
            <person name="Tandeau De Marsac N."/>
            <person name="Huntemann M."/>
            <person name="Wei C.-L."/>
            <person name="Han J."/>
            <person name="Detter J.C."/>
            <person name="Han C."/>
            <person name="Tapia R."/>
            <person name="Chen A."/>
            <person name="Kyrpides N."/>
            <person name="Mavromatis K."/>
            <person name="Markowitz V."/>
            <person name="Szeto E."/>
            <person name="Ivanova N."/>
            <person name="Pagani I."/>
            <person name="Pati A."/>
            <person name="Goodwin L."/>
            <person name="Nordberg H.P."/>
            <person name="Cantor M.N."/>
            <person name="Hua S.X."/>
            <person name="Woyke T."/>
            <person name="Kerfeld C.A."/>
        </authorList>
    </citation>
    <scope>NUCLEOTIDE SEQUENCE [LARGE SCALE GENOMIC DNA]</scope>
    <source>
        <strain evidence="8">ATCC 27169 / PCC 6605</strain>
    </source>
</reference>
<dbReference type="Pfam" id="PF06325">
    <property type="entry name" value="PrmA"/>
    <property type="match status" value="1"/>
</dbReference>
<dbReference type="EMBL" id="CP003600">
    <property type="protein sequence ID" value="AFY94543.1"/>
    <property type="molecule type" value="Genomic_DNA"/>
</dbReference>
<dbReference type="OrthoDB" id="9785995at2"/>
<dbReference type="GO" id="GO:0005737">
    <property type="term" value="C:cytoplasm"/>
    <property type="evidence" value="ECO:0007669"/>
    <property type="project" value="UniProtKB-SubCell"/>
</dbReference>
<dbReference type="SUPFAM" id="SSF53335">
    <property type="entry name" value="S-adenosyl-L-methionine-dependent methyltransferases"/>
    <property type="match status" value="1"/>
</dbReference>
<dbReference type="Proteomes" id="UP000010366">
    <property type="component" value="Chromosome"/>
</dbReference>
<dbReference type="STRING" id="1173020.Cha6605_3554"/>
<dbReference type="EC" id="2.1.1.-" evidence="6"/>
<dbReference type="PATRIC" id="fig|1173020.3.peg.4079"/>
<dbReference type="eggNOG" id="COG2264">
    <property type="taxonomic scope" value="Bacteria"/>
</dbReference>
<proteinExistence type="inferred from homology"/>
<dbReference type="CDD" id="cd02440">
    <property type="entry name" value="AdoMet_MTases"/>
    <property type="match status" value="1"/>
</dbReference>
<keyword evidence="8" id="KW-1185">Reference proteome</keyword>
<protein>
    <recommendedName>
        <fullName evidence="6">Ribosomal protein L11 methyltransferase</fullName>
        <shortName evidence="6">L11 Mtase</shortName>
        <ecNumber evidence="6">2.1.1.-</ecNumber>
    </recommendedName>
</protein>
<feature type="binding site" evidence="6">
    <location>
        <position position="162"/>
    </location>
    <ligand>
        <name>S-adenosyl-L-methionine</name>
        <dbReference type="ChEBI" id="CHEBI:59789"/>
    </ligand>
</feature>
<dbReference type="PANTHER" id="PTHR43648:SF1">
    <property type="entry name" value="ELECTRON TRANSFER FLAVOPROTEIN BETA SUBUNIT LYSINE METHYLTRANSFERASE"/>
    <property type="match status" value="1"/>
</dbReference>
<dbReference type="GO" id="GO:0032259">
    <property type="term" value="P:methylation"/>
    <property type="evidence" value="ECO:0007669"/>
    <property type="project" value="UniProtKB-KW"/>
</dbReference>
<gene>
    <name evidence="6" type="primary">prmA</name>
    <name evidence="7" type="ORF">Cha6605_3554</name>
</gene>
<evidence type="ECO:0000256" key="2">
    <source>
        <dbReference type="ARBA" id="ARBA00022490"/>
    </source>
</evidence>
<evidence type="ECO:0000256" key="5">
    <source>
        <dbReference type="ARBA" id="ARBA00022691"/>
    </source>
</evidence>
<evidence type="ECO:0000256" key="4">
    <source>
        <dbReference type="ARBA" id="ARBA00022679"/>
    </source>
</evidence>
<keyword evidence="3 6" id="KW-0489">Methyltransferase</keyword>
<keyword evidence="7" id="KW-0689">Ribosomal protein</keyword>
<keyword evidence="5 6" id="KW-0949">S-adenosyl-L-methionine</keyword>
<dbReference type="InterPro" id="IPR029063">
    <property type="entry name" value="SAM-dependent_MTases_sf"/>
</dbReference>
<dbReference type="HAMAP" id="MF_00735">
    <property type="entry name" value="Methyltr_PrmA"/>
    <property type="match status" value="1"/>
</dbReference>
<keyword evidence="2 6" id="KW-0963">Cytoplasm</keyword>
<feature type="binding site" evidence="6">
    <location>
        <position position="184"/>
    </location>
    <ligand>
        <name>S-adenosyl-L-methionine</name>
        <dbReference type="ChEBI" id="CHEBI:59789"/>
    </ligand>
</feature>